<proteinExistence type="predicted"/>
<dbReference type="AlphaFoldDB" id="A0A9X1F285"/>
<evidence type="ECO:0000313" key="1">
    <source>
        <dbReference type="EMBL" id="MBV7258752.1"/>
    </source>
</evidence>
<name>A0A9X1F285_9SPHN</name>
<sequence>MRYGALILAALALAANGQPNSDQVEPDTADVASDSEFVGRYNGNSFETAMGMEIAADGTFRWGLSVGGLDLRAQGTWMQDGDRIFLTSDPKPVPAEFRWKGTEKNEDGPWVKVVRASNGKPFQYASLSAECKNGEQVFGQVYRDGWPSKERYANEELHEGEELPFAKCDEPETITFRLSSYNIKSETHSLRELGWKPGETAVFEFESNDLGVADFSGVTGYLEDGVIKLSGGEWPLELRKMPAPSEQTEEP</sequence>
<keyword evidence="2" id="KW-1185">Reference proteome</keyword>
<dbReference type="EMBL" id="JAGSPC010000001">
    <property type="protein sequence ID" value="MBV7258752.1"/>
    <property type="molecule type" value="Genomic_DNA"/>
</dbReference>
<protein>
    <submittedName>
        <fullName evidence="1">Uncharacterized protein</fullName>
    </submittedName>
</protein>
<gene>
    <name evidence="1" type="ORF">KCG46_04070</name>
</gene>
<evidence type="ECO:0000313" key="2">
    <source>
        <dbReference type="Proteomes" id="UP001138681"/>
    </source>
</evidence>
<accession>A0A9X1F285</accession>
<dbReference type="RefSeq" id="WP_218404036.1">
    <property type="nucleotide sequence ID" value="NZ_JAGSPC010000001.1"/>
</dbReference>
<dbReference type="Proteomes" id="UP001138681">
    <property type="component" value="Unassembled WGS sequence"/>
</dbReference>
<comment type="caution">
    <text evidence="1">The sequence shown here is derived from an EMBL/GenBank/DDBJ whole genome shotgun (WGS) entry which is preliminary data.</text>
</comment>
<organism evidence="1 2">
    <name type="scientific">Erythrobacter crassostreae</name>
    <dbReference type="NCBI Taxonomy" id="2828328"/>
    <lineage>
        <taxon>Bacteria</taxon>
        <taxon>Pseudomonadati</taxon>
        <taxon>Pseudomonadota</taxon>
        <taxon>Alphaproteobacteria</taxon>
        <taxon>Sphingomonadales</taxon>
        <taxon>Erythrobacteraceae</taxon>
        <taxon>Erythrobacter/Porphyrobacter group</taxon>
        <taxon>Erythrobacter</taxon>
    </lineage>
</organism>
<reference evidence="1" key="1">
    <citation type="submission" date="2021-04" db="EMBL/GenBank/DDBJ databases">
        <authorList>
            <person name="Pira H."/>
            <person name="Risdian C."/>
            <person name="Wink J."/>
        </authorList>
    </citation>
    <scope>NUCLEOTIDE SEQUENCE</scope>
    <source>
        <strain evidence="1">WH158</strain>
    </source>
</reference>